<reference evidence="3" key="1">
    <citation type="submission" date="2019-02" db="EMBL/GenBank/DDBJ databases">
        <title>Draft genome sequence of Planktothrix agardhii NIES-905.</title>
        <authorList>
            <person name="Yamaguchi H."/>
            <person name="Suzuki S."/>
            <person name="Kawachi M."/>
        </authorList>
    </citation>
    <scope>NUCLEOTIDE SEQUENCE [LARGE SCALE GENOMIC DNA]</scope>
    <source>
        <strain evidence="3">CCAP 1459/11A</strain>
    </source>
</reference>
<evidence type="ECO:0000256" key="1">
    <source>
        <dbReference type="SAM" id="Phobius"/>
    </source>
</evidence>
<feature type="transmembrane region" description="Helical" evidence="1">
    <location>
        <begin position="21"/>
        <end position="44"/>
    </location>
</feature>
<dbReference type="InterPro" id="IPR038770">
    <property type="entry name" value="Na+/solute_symporter_sf"/>
</dbReference>
<feature type="transmembrane region" description="Helical" evidence="1">
    <location>
        <begin position="81"/>
        <end position="103"/>
    </location>
</feature>
<keyword evidence="1" id="KW-1133">Transmembrane helix</keyword>
<proteinExistence type="predicted"/>
<dbReference type="Proteomes" id="UP000299794">
    <property type="component" value="Unassembled WGS sequence"/>
</dbReference>
<accession>A0A4P5ZVQ5</accession>
<name>A0A4P5ZVQ5_PLAAG</name>
<dbReference type="Gene3D" id="1.20.1530.20">
    <property type="match status" value="1"/>
</dbReference>
<keyword evidence="1" id="KW-0812">Transmembrane</keyword>
<sequence length="113" mass="12236">MAIRWKFEDVIWLCQQPSLMLRSLVSVFIAVPLLGALTMLIPGLTVAQHIGMWAMIACPGAPMIPFKSLQAGGNAKFVASLQFAVCILSIISIPLTALILAQFSPNEAWLSPQ</sequence>
<gene>
    <name evidence="2" type="ORF">PA905_03530</name>
</gene>
<dbReference type="EMBL" id="BJCD01000029">
    <property type="protein sequence ID" value="GDZ92657.1"/>
    <property type="molecule type" value="Genomic_DNA"/>
</dbReference>
<protein>
    <submittedName>
        <fullName evidence="2">Uncharacterized protein</fullName>
    </submittedName>
</protein>
<organism evidence="2 3">
    <name type="scientific">Planktothrix agardhii CCAP 1459/11A</name>
    <dbReference type="NCBI Taxonomy" id="282420"/>
    <lineage>
        <taxon>Bacteria</taxon>
        <taxon>Bacillati</taxon>
        <taxon>Cyanobacteriota</taxon>
        <taxon>Cyanophyceae</taxon>
        <taxon>Oscillatoriophycideae</taxon>
        <taxon>Oscillatoriales</taxon>
        <taxon>Microcoleaceae</taxon>
        <taxon>Planktothrix</taxon>
    </lineage>
</organism>
<evidence type="ECO:0000313" key="2">
    <source>
        <dbReference type="EMBL" id="GDZ92657.1"/>
    </source>
</evidence>
<evidence type="ECO:0000313" key="3">
    <source>
        <dbReference type="Proteomes" id="UP000299794"/>
    </source>
</evidence>
<comment type="caution">
    <text evidence="2">The sequence shown here is derived from an EMBL/GenBank/DDBJ whole genome shotgun (WGS) entry which is preliminary data.</text>
</comment>
<dbReference type="AlphaFoldDB" id="A0A4P5ZVQ5"/>
<keyword evidence="1" id="KW-0472">Membrane</keyword>
<feature type="transmembrane region" description="Helical" evidence="1">
    <location>
        <begin position="50"/>
        <end position="69"/>
    </location>
</feature>